<comment type="caution">
    <text evidence="3">The sequence shown here is derived from an EMBL/GenBank/DDBJ whole genome shotgun (WGS) entry which is preliminary data.</text>
</comment>
<feature type="transmembrane region" description="Helical" evidence="1">
    <location>
        <begin position="63"/>
        <end position="81"/>
    </location>
</feature>
<dbReference type="GO" id="GO:0003700">
    <property type="term" value="F:DNA-binding transcription factor activity"/>
    <property type="evidence" value="ECO:0007669"/>
    <property type="project" value="InterPro"/>
</dbReference>
<dbReference type="Proteomes" id="UP000308181">
    <property type="component" value="Unassembled WGS sequence"/>
</dbReference>
<protein>
    <submittedName>
        <fullName evidence="3">Helix-turn-helix transcriptional regulator</fullName>
    </submittedName>
</protein>
<feature type="transmembrane region" description="Helical" evidence="1">
    <location>
        <begin position="96"/>
        <end position="114"/>
    </location>
</feature>
<accession>A0A4V5NXD7</accession>
<organism evidence="3 4">
    <name type="scientific">Pedobacter cryophilus</name>
    <dbReference type="NCBI Taxonomy" id="2571271"/>
    <lineage>
        <taxon>Bacteria</taxon>
        <taxon>Pseudomonadati</taxon>
        <taxon>Bacteroidota</taxon>
        <taxon>Sphingobacteriia</taxon>
        <taxon>Sphingobacteriales</taxon>
        <taxon>Sphingobacteriaceae</taxon>
        <taxon>Pedobacter</taxon>
    </lineage>
</organism>
<evidence type="ECO:0000313" key="4">
    <source>
        <dbReference type="Proteomes" id="UP000308181"/>
    </source>
</evidence>
<dbReference type="SMART" id="SM00342">
    <property type="entry name" value="HTH_ARAC"/>
    <property type="match status" value="1"/>
</dbReference>
<keyword evidence="4" id="KW-1185">Reference proteome</keyword>
<gene>
    <name evidence="3" type="ORF">FA046_07145</name>
</gene>
<keyword evidence="1" id="KW-1133">Transmembrane helix</keyword>
<evidence type="ECO:0000256" key="1">
    <source>
        <dbReference type="SAM" id="Phobius"/>
    </source>
</evidence>
<reference evidence="3 4" key="1">
    <citation type="submission" date="2019-04" db="EMBL/GenBank/DDBJ databases">
        <title>Pedobacter sp. AR-3-17 sp. nov., isolated from Arctic soil.</title>
        <authorList>
            <person name="Dahal R.H."/>
            <person name="Kim D.-U."/>
        </authorList>
    </citation>
    <scope>NUCLEOTIDE SEQUENCE [LARGE SCALE GENOMIC DNA]</scope>
    <source>
        <strain evidence="3 4">AR-3-17</strain>
    </source>
</reference>
<keyword evidence="1" id="KW-0812">Transmembrane</keyword>
<dbReference type="Gene3D" id="1.10.10.60">
    <property type="entry name" value="Homeodomain-like"/>
    <property type="match status" value="1"/>
</dbReference>
<keyword evidence="1" id="KW-0472">Membrane</keyword>
<dbReference type="GO" id="GO:0043565">
    <property type="term" value="F:sequence-specific DNA binding"/>
    <property type="evidence" value="ECO:0007669"/>
    <property type="project" value="InterPro"/>
</dbReference>
<feature type="transmembrane region" description="Helical" evidence="1">
    <location>
        <begin position="35"/>
        <end position="57"/>
    </location>
</feature>
<sequence length="381" mass="44672">MFLNVISLLVGFLCLFVVLLMLFNQKPNRKTNEYLIAILIVVGLQRFLYAIEVLGFINKTYSPLKIMPVLAVYIVPVYYLFFKRLIDGTGNFNKELLHFIIPTIFILINLVFVNYGINRIFYLVYSVTYFTFNIKIARQYVFKKKSSLLDRANYQTTKTWLLLMLAVTFLLVVYSNCFLFQDLTVKMNLNTFYRFSSCVWLIILIYMFKNPVIIFGEHALLKSIQENEDEPQDFQIWNHKPLLVIEDKDKIVQQTLINRIDYIILEIKTLQQSAPLISKTTLNAETLARELKIPKRHLDFIFKYYCHYSINDFGNLVKVNYALTLIKQGYLEKFTVASLGEQCLFNSRFTFSKNFKKFVGVSVSDFVSTHGLVKDNQQWAT</sequence>
<evidence type="ECO:0000313" key="3">
    <source>
        <dbReference type="EMBL" id="TKB98883.1"/>
    </source>
</evidence>
<feature type="transmembrane region" description="Helical" evidence="1">
    <location>
        <begin position="120"/>
        <end position="138"/>
    </location>
</feature>
<feature type="transmembrane region" description="Helical" evidence="1">
    <location>
        <begin position="191"/>
        <end position="208"/>
    </location>
</feature>
<proteinExistence type="predicted"/>
<feature type="transmembrane region" description="Helical" evidence="1">
    <location>
        <begin position="6"/>
        <end position="23"/>
    </location>
</feature>
<dbReference type="EMBL" id="SWBP01000002">
    <property type="protein sequence ID" value="TKB98883.1"/>
    <property type="molecule type" value="Genomic_DNA"/>
</dbReference>
<evidence type="ECO:0000259" key="2">
    <source>
        <dbReference type="PROSITE" id="PS01124"/>
    </source>
</evidence>
<name>A0A4V5NXD7_9SPHI</name>
<feature type="transmembrane region" description="Helical" evidence="1">
    <location>
        <begin position="159"/>
        <end position="179"/>
    </location>
</feature>
<dbReference type="AlphaFoldDB" id="A0A4V5NXD7"/>
<feature type="domain" description="HTH araC/xylS-type" evidence="2">
    <location>
        <begin position="277"/>
        <end position="369"/>
    </location>
</feature>
<dbReference type="OrthoDB" id="5492415at2"/>
<dbReference type="RefSeq" id="WP_136825697.1">
    <property type="nucleotide sequence ID" value="NZ_SWBP01000002.1"/>
</dbReference>
<dbReference type="InterPro" id="IPR018060">
    <property type="entry name" value="HTH_AraC"/>
</dbReference>
<dbReference type="PROSITE" id="PS01124">
    <property type="entry name" value="HTH_ARAC_FAMILY_2"/>
    <property type="match status" value="1"/>
</dbReference>
<dbReference type="Pfam" id="PF00165">
    <property type="entry name" value="HTH_AraC"/>
    <property type="match status" value="1"/>
</dbReference>